<accession>A0A2M7TM10</accession>
<feature type="transmembrane region" description="Helical" evidence="1">
    <location>
        <begin position="5"/>
        <end position="22"/>
    </location>
</feature>
<reference evidence="3" key="1">
    <citation type="submission" date="2017-09" db="EMBL/GenBank/DDBJ databases">
        <title>Depth-based differentiation of microbial function through sediment-hosted aquifers and enrichment of novel symbionts in the deep terrestrial subsurface.</title>
        <authorList>
            <person name="Probst A.J."/>
            <person name="Ladd B."/>
            <person name="Jarett J.K."/>
            <person name="Geller-Mcgrath D.E."/>
            <person name="Sieber C.M.K."/>
            <person name="Emerson J.B."/>
            <person name="Anantharaman K."/>
            <person name="Thomas B.C."/>
            <person name="Malmstrom R."/>
            <person name="Stieglmeier M."/>
            <person name="Klingl A."/>
            <person name="Woyke T."/>
            <person name="Ryan C.M."/>
            <person name="Banfield J.F."/>
        </authorList>
    </citation>
    <scope>NUCLEOTIDE SEQUENCE [LARGE SCALE GENOMIC DNA]</scope>
</reference>
<organism evidence="2 3">
    <name type="scientific">candidate division WWE3 bacterium CG_4_10_14_0_2_um_filter_41_14</name>
    <dbReference type="NCBI Taxonomy" id="1975072"/>
    <lineage>
        <taxon>Bacteria</taxon>
        <taxon>Katanobacteria</taxon>
    </lineage>
</organism>
<gene>
    <name evidence="2" type="ORF">COY32_00295</name>
</gene>
<protein>
    <submittedName>
        <fullName evidence="2">Uncharacterized protein</fullName>
    </submittedName>
</protein>
<comment type="caution">
    <text evidence="2">The sequence shown here is derived from an EMBL/GenBank/DDBJ whole genome shotgun (WGS) entry which is preliminary data.</text>
</comment>
<keyword evidence="1" id="KW-0472">Membrane</keyword>
<evidence type="ECO:0000313" key="2">
    <source>
        <dbReference type="EMBL" id="PIZ48208.1"/>
    </source>
</evidence>
<evidence type="ECO:0000256" key="1">
    <source>
        <dbReference type="SAM" id="Phobius"/>
    </source>
</evidence>
<dbReference type="Proteomes" id="UP000228920">
    <property type="component" value="Unassembled WGS sequence"/>
</dbReference>
<name>A0A2M7TM10_UNCKA</name>
<feature type="transmembrane region" description="Helical" evidence="1">
    <location>
        <begin position="42"/>
        <end position="63"/>
    </location>
</feature>
<dbReference type="EMBL" id="PFNL01000006">
    <property type="protein sequence ID" value="PIZ48208.1"/>
    <property type="molecule type" value="Genomic_DNA"/>
</dbReference>
<sequence length="64" mass="7556">MDAIIRDFLTAFVVVELLFAYLEYRYQPDLFYILGRLVAPKYLVPSIILPTLFVLLKLLINFLF</sequence>
<proteinExistence type="predicted"/>
<keyword evidence="1" id="KW-0812">Transmembrane</keyword>
<keyword evidence="1" id="KW-1133">Transmembrane helix</keyword>
<evidence type="ECO:0000313" key="3">
    <source>
        <dbReference type="Proteomes" id="UP000228920"/>
    </source>
</evidence>
<dbReference type="AlphaFoldDB" id="A0A2M7TM10"/>